<dbReference type="InterPro" id="IPR017853">
    <property type="entry name" value="GH"/>
</dbReference>
<dbReference type="RefSeq" id="WP_154239717.1">
    <property type="nucleotide sequence ID" value="NZ_CALJPI010000018.1"/>
</dbReference>
<dbReference type="Gene3D" id="3.20.20.80">
    <property type="entry name" value="Glycosidases"/>
    <property type="match status" value="1"/>
</dbReference>
<evidence type="ECO:0000313" key="1">
    <source>
        <dbReference type="EMBL" id="MSA90464.1"/>
    </source>
</evidence>
<comment type="caution">
    <text evidence="1">The sequence shown here is derived from an EMBL/GenBank/DDBJ whole genome shotgun (WGS) entry which is preliminary data.</text>
</comment>
<dbReference type="EMBL" id="WKPJ01000027">
    <property type="protein sequence ID" value="MSA90464.1"/>
    <property type="molecule type" value="Genomic_DNA"/>
</dbReference>
<gene>
    <name evidence="2" type="ORF">GKD88_13790</name>
    <name evidence="1" type="ORF">GKE08_14120</name>
</gene>
<dbReference type="Proteomes" id="UP000480929">
    <property type="component" value="Unassembled WGS sequence"/>
</dbReference>
<dbReference type="SUPFAM" id="SSF51445">
    <property type="entry name" value="(Trans)glycosidases"/>
    <property type="match status" value="1"/>
</dbReference>
<reference evidence="3 4" key="1">
    <citation type="journal article" date="2019" name="Nat. Med.">
        <title>A library of human gut bacterial isolates paired with longitudinal multiomics data enables mechanistic microbiome research.</title>
        <authorList>
            <person name="Poyet M."/>
            <person name="Groussin M."/>
            <person name="Gibbons S.M."/>
            <person name="Avila-Pacheco J."/>
            <person name="Jiang X."/>
            <person name="Kearney S.M."/>
            <person name="Perrotta A.R."/>
            <person name="Berdy B."/>
            <person name="Zhao S."/>
            <person name="Lieberman T.D."/>
            <person name="Swanson P.K."/>
            <person name="Smith M."/>
            <person name="Roesemann S."/>
            <person name="Alexander J.E."/>
            <person name="Rich S.A."/>
            <person name="Livny J."/>
            <person name="Vlamakis H."/>
            <person name="Clish C."/>
            <person name="Bullock K."/>
            <person name="Deik A."/>
            <person name="Scott J."/>
            <person name="Pierce K.A."/>
            <person name="Xavier R.J."/>
            <person name="Alm E.J."/>
        </authorList>
    </citation>
    <scope>NUCLEOTIDE SEQUENCE [LARGE SCALE GENOMIC DNA]</scope>
    <source>
        <strain evidence="1 3">BIOML-A4</strain>
        <strain evidence="2 4">BIOML-A5</strain>
    </source>
</reference>
<dbReference type="AlphaFoldDB" id="A0A6N7S981"/>
<evidence type="ECO:0000313" key="3">
    <source>
        <dbReference type="Proteomes" id="UP000433575"/>
    </source>
</evidence>
<dbReference type="Proteomes" id="UP000433575">
    <property type="component" value="Unassembled WGS sequence"/>
</dbReference>
<dbReference type="GO" id="GO:0004553">
    <property type="term" value="F:hydrolase activity, hydrolyzing O-glycosyl compounds"/>
    <property type="evidence" value="ECO:0007669"/>
    <property type="project" value="InterPro"/>
</dbReference>
<evidence type="ECO:0000313" key="2">
    <source>
        <dbReference type="EMBL" id="MSC34194.1"/>
    </source>
</evidence>
<name>A0A6N7S981_9FIRM</name>
<evidence type="ECO:0000313" key="4">
    <source>
        <dbReference type="Proteomes" id="UP000480929"/>
    </source>
</evidence>
<keyword evidence="1" id="KW-0378">Hydrolase</keyword>
<dbReference type="EMBL" id="WKPI01000029">
    <property type="protein sequence ID" value="MSC34194.1"/>
    <property type="molecule type" value="Genomic_DNA"/>
</dbReference>
<proteinExistence type="predicted"/>
<accession>A0A6N7S981</accession>
<dbReference type="OrthoDB" id="9765195at2"/>
<dbReference type="InterPro" id="IPR001360">
    <property type="entry name" value="Glyco_hydro_1"/>
</dbReference>
<sequence>MQKEARQGTAFPDDFLWSASTSAYQFEGHFENDEKGLSVQEVKAAKRSLVESRGSCPSF</sequence>
<dbReference type="GO" id="GO:0005975">
    <property type="term" value="P:carbohydrate metabolic process"/>
    <property type="evidence" value="ECO:0007669"/>
    <property type="project" value="InterPro"/>
</dbReference>
<dbReference type="Pfam" id="PF00232">
    <property type="entry name" value="Glyco_hydro_1"/>
    <property type="match status" value="1"/>
</dbReference>
<organism evidence="1 3">
    <name type="scientific">Holdemania massiliensis</name>
    <dbReference type="NCBI Taxonomy" id="1468449"/>
    <lineage>
        <taxon>Bacteria</taxon>
        <taxon>Bacillati</taxon>
        <taxon>Bacillota</taxon>
        <taxon>Erysipelotrichia</taxon>
        <taxon>Erysipelotrichales</taxon>
        <taxon>Erysipelotrichaceae</taxon>
        <taxon>Holdemania</taxon>
    </lineage>
</organism>
<protein>
    <submittedName>
        <fullName evidence="1">Family 1 glycosylhydrolase</fullName>
    </submittedName>
</protein>
<keyword evidence="4" id="KW-1185">Reference proteome</keyword>